<dbReference type="Proteomes" id="UP000581408">
    <property type="component" value="Unassembled WGS sequence"/>
</dbReference>
<accession>A0A838CKE5</accession>
<dbReference type="Proteomes" id="UP000577408">
    <property type="component" value="Unassembled WGS sequence"/>
</dbReference>
<reference evidence="3 4" key="1">
    <citation type="submission" date="2020-05" db="EMBL/GenBank/DDBJ databases">
        <title>Descriptions of Corynebacterium xxxx sp. nov., Corynebacterium yyyy sp. nov. and Corynebacterium zzzz sp. nov.</title>
        <authorList>
            <person name="Zhang G."/>
        </authorList>
    </citation>
    <scope>NUCLEOTIDE SEQUENCE [LARGE SCALE GENOMIC DNA]</scope>
    <source>
        <strain evidence="2">Zg-913</strain>
        <strain evidence="3">zg-913</strain>
        <strain evidence="1">Zg-915</strain>
        <strain evidence="4">zg-915</strain>
    </source>
</reference>
<accession>A0A7H0KBP3</accession>
<comment type="caution">
    <text evidence="2">The sequence shown here is derived from an EMBL/GenBank/DDBJ whole genome shotgun (WGS) entry which is preliminary data.</text>
</comment>
<dbReference type="RefSeq" id="WP_181192175.1">
    <property type="nucleotide sequence ID" value="NZ_JABFED010000003.1"/>
</dbReference>
<evidence type="ECO:0000313" key="3">
    <source>
        <dbReference type="Proteomes" id="UP000577408"/>
    </source>
</evidence>
<dbReference type="EMBL" id="JABFED010000003">
    <property type="protein sequence ID" value="MBA1837457.1"/>
    <property type="molecule type" value="Genomic_DNA"/>
</dbReference>
<evidence type="ECO:0000313" key="4">
    <source>
        <dbReference type="Proteomes" id="UP000581408"/>
    </source>
</evidence>
<dbReference type="AlphaFoldDB" id="A0A7H0KBP3"/>
<gene>
    <name evidence="2" type="ORF">HMA55_06010</name>
    <name evidence="1" type="ORF">HMC16_04490</name>
</gene>
<dbReference type="EMBL" id="JABFEE010000003">
    <property type="protein sequence ID" value="MBA1834990.1"/>
    <property type="molecule type" value="Genomic_DNA"/>
</dbReference>
<name>A0A7H0KBP3_9CORY</name>
<organism evidence="2 3">
    <name type="scientific">Corynebacterium wankanglinii</name>
    <dbReference type="NCBI Taxonomy" id="2735136"/>
    <lineage>
        <taxon>Bacteria</taxon>
        <taxon>Bacillati</taxon>
        <taxon>Actinomycetota</taxon>
        <taxon>Actinomycetes</taxon>
        <taxon>Mycobacteriales</taxon>
        <taxon>Corynebacteriaceae</taxon>
        <taxon>Corynebacterium</taxon>
    </lineage>
</organism>
<keyword evidence="3" id="KW-1185">Reference proteome</keyword>
<sequence length="61" mass="6863">MNLSSQLTYNMHHGAEDLRILLTTDITNNFLPQSWQASLRDLSFSVVGLWDSVVRGISVLT</sequence>
<evidence type="ECO:0000313" key="1">
    <source>
        <dbReference type="EMBL" id="MBA1834990.1"/>
    </source>
</evidence>
<evidence type="ECO:0000313" key="2">
    <source>
        <dbReference type="EMBL" id="MBA1837457.1"/>
    </source>
</evidence>
<protein>
    <submittedName>
        <fullName evidence="2">Uncharacterized protein</fullName>
    </submittedName>
</protein>
<proteinExistence type="predicted"/>